<evidence type="ECO:0000313" key="11">
    <source>
        <dbReference type="EMBL" id="WPG99673.1"/>
    </source>
</evidence>
<evidence type="ECO:0000256" key="7">
    <source>
        <dbReference type="ARBA" id="ARBA00023136"/>
    </source>
</evidence>
<feature type="compositionally biased region" description="Basic and acidic residues" evidence="8">
    <location>
        <begin position="31"/>
        <end position="48"/>
    </location>
</feature>
<feature type="transmembrane region" description="Helical" evidence="9">
    <location>
        <begin position="151"/>
        <end position="175"/>
    </location>
</feature>
<dbReference type="GO" id="GO:0005789">
    <property type="term" value="C:endoplasmic reticulum membrane"/>
    <property type="evidence" value="ECO:0007669"/>
    <property type="project" value="UniProtKB-SubCell"/>
</dbReference>
<evidence type="ECO:0000256" key="6">
    <source>
        <dbReference type="ARBA" id="ARBA00022989"/>
    </source>
</evidence>
<dbReference type="AlphaFoldDB" id="A0AAQ3M139"/>
<accession>A0AAQ3M139</accession>
<name>A0AAQ3M139_9PEZI</name>
<feature type="domain" description="Sugar phosphate transporter" evidence="10">
    <location>
        <begin position="90"/>
        <end position="375"/>
    </location>
</feature>
<sequence length="396" mass="43003">MKTVSNEASLGGYMHTTPSLEHRRRSSATVERLRMDEKSSSMELEDRLPLPSDGLLKDDQNLDELESQLSTTLDSPPAPVEYSISTRRKLVYLGLYFFLNLGLTLSNKAVMQHLKLPWLLTVMHTSATSIGCTALLMTGHLKLSRLATKENLILLAFSSLFTLNIAISNVSLALVSVPFHQVLRSTCPIATILIYKFVYGREYERQTWLTMIPLILGVGLATFGDYYFTLVGFALTLLGVVLAATKTVASNRLMTGTLKLSALEILFRMSPLAAIQCLFYAAISGELTGLQTAMAEGKFSALMIFGLLGNATVAFFLNIVSFQTNKVAGALTISVCGNLKQCLTILLGIVLFSVKVTPVNGVGMLITVGGAAWYSKSELDVKNKKSVPPAPSGSSR</sequence>
<evidence type="ECO:0000256" key="5">
    <source>
        <dbReference type="ARBA" id="ARBA00022692"/>
    </source>
</evidence>
<gene>
    <name evidence="11" type="ORF">R9X50_00249200</name>
</gene>
<dbReference type="InterPro" id="IPR004853">
    <property type="entry name" value="Sugar_P_trans_dom"/>
</dbReference>
<evidence type="ECO:0000256" key="2">
    <source>
        <dbReference type="ARBA" id="ARBA00004477"/>
    </source>
</evidence>
<evidence type="ECO:0000256" key="4">
    <source>
        <dbReference type="ARBA" id="ARBA00011182"/>
    </source>
</evidence>
<comment type="subunit">
    <text evidence="4">Homooligomer.</text>
</comment>
<feature type="transmembrane region" description="Helical" evidence="9">
    <location>
        <begin position="90"/>
        <end position="110"/>
    </location>
</feature>
<protein>
    <submittedName>
        <fullName evidence="11">Gdp-mannose transporter gonst5</fullName>
    </submittedName>
</protein>
<evidence type="ECO:0000256" key="1">
    <source>
        <dbReference type="ARBA" id="ARBA00003420"/>
    </source>
</evidence>
<feature type="transmembrane region" description="Helical" evidence="9">
    <location>
        <begin position="116"/>
        <end position="139"/>
    </location>
</feature>
<feature type="transmembrane region" description="Helical" evidence="9">
    <location>
        <begin position="299"/>
        <end position="320"/>
    </location>
</feature>
<evidence type="ECO:0000313" key="12">
    <source>
        <dbReference type="Proteomes" id="UP001303373"/>
    </source>
</evidence>
<dbReference type="PANTHER" id="PTHR11132">
    <property type="entry name" value="SOLUTE CARRIER FAMILY 35"/>
    <property type="match status" value="1"/>
</dbReference>
<dbReference type="Pfam" id="PF03151">
    <property type="entry name" value="TPT"/>
    <property type="match status" value="1"/>
</dbReference>
<feature type="transmembrane region" description="Helical" evidence="9">
    <location>
        <begin position="261"/>
        <end position="283"/>
    </location>
</feature>
<keyword evidence="7 9" id="KW-0472">Membrane</keyword>
<keyword evidence="6 9" id="KW-1133">Transmembrane helix</keyword>
<feature type="transmembrane region" description="Helical" evidence="9">
    <location>
        <begin position="230"/>
        <end position="249"/>
    </location>
</feature>
<dbReference type="InterPro" id="IPR050186">
    <property type="entry name" value="TPT_transporter"/>
</dbReference>
<organism evidence="11 12">
    <name type="scientific">Acrodontium crateriforme</name>
    <dbReference type="NCBI Taxonomy" id="150365"/>
    <lineage>
        <taxon>Eukaryota</taxon>
        <taxon>Fungi</taxon>
        <taxon>Dikarya</taxon>
        <taxon>Ascomycota</taxon>
        <taxon>Pezizomycotina</taxon>
        <taxon>Dothideomycetes</taxon>
        <taxon>Dothideomycetidae</taxon>
        <taxon>Mycosphaerellales</taxon>
        <taxon>Teratosphaeriaceae</taxon>
        <taxon>Acrodontium</taxon>
    </lineage>
</organism>
<comment type="similarity">
    <text evidence="3">Belongs to the TPT transporter family. SLC35D subfamily.</text>
</comment>
<evidence type="ECO:0000256" key="8">
    <source>
        <dbReference type="SAM" id="MobiDB-lite"/>
    </source>
</evidence>
<comment type="function">
    <text evidence="1">Involved in the import of GDP-mannose from the cytoplasm into the Golgi lumen.</text>
</comment>
<proteinExistence type="inferred from homology"/>
<feature type="region of interest" description="Disordered" evidence="8">
    <location>
        <begin position="1"/>
        <end position="57"/>
    </location>
</feature>
<dbReference type="Proteomes" id="UP001303373">
    <property type="component" value="Chromosome 3"/>
</dbReference>
<keyword evidence="12" id="KW-1185">Reference proteome</keyword>
<keyword evidence="5 9" id="KW-0812">Transmembrane</keyword>
<reference evidence="11 12" key="1">
    <citation type="submission" date="2023-11" db="EMBL/GenBank/DDBJ databases">
        <title>An acidophilic fungus is an integral part of prey digestion in a carnivorous sundew plant.</title>
        <authorList>
            <person name="Tsai I.J."/>
        </authorList>
    </citation>
    <scope>NUCLEOTIDE SEQUENCE [LARGE SCALE GENOMIC DNA]</scope>
    <source>
        <strain evidence="11">169a</strain>
    </source>
</reference>
<comment type="subcellular location">
    <subcellularLocation>
        <location evidence="2">Endoplasmic reticulum membrane</location>
        <topology evidence="2">Multi-pass membrane protein</topology>
    </subcellularLocation>
</comment>
<evidence type="ECO:0000256" key="3">
    <source>
        <dbReference type="ARBA" id="ARBA00010425"/>
    </source>
</evidence>
<evidence type="ECO:0000256" key="9">
    <source>
        <dbReference type="SAM" id="Phobius"/>
    </source>
</evidence>
<dbReference type="EMBL" id="CP138582">
    <property type="protein sequence ID" value="WPG99673.1"/>
    <property type="molecule type" value="Genomic_DNA"/>
</dbReference>
<evidence type="ECO:0000259" key="10">
    <source>
        <dbReference type="Pfam" id="PF03151"/>
    </source>
</evidence>